<sequence>MEPELSRLSTLIQQEKRRMSLVAEQSARKSPIFQQPRGSVSPRADSLSVNDALTEMQRRKMSVRSIRRKSINPRLDPPPGLEGLTDKGFVYVRQQMETDLRGGCGSANTYKIWNEREEELFYVLEDSSCICRWFCGPHRQFQLEFFTPADDLVFTLYRKSCRCDWCCCLDCVLCNHKVYVVDCLNRTLGSIKQKFGVCQGNFEVLDNDGEIIAKIFGPCCIFRCCTEITFEIWDKIGEEKLGSINKKWEGEQETGINMDHEYFDINFPEKMDSIQKMLIIGGAFLIDYMYFEMS</sequence>
<reference evidence="5" key="1">
    <citation type="submission" date="2025-08" db="UniProtKB">
        <authorList>
            <consortium name="RefSeq"/>
        </authorList>
    </citation>
    <scope>IDENTIFICATION</scope>
    <source>
        <tissue evidence="5">Whole sample</tissue>
    </source>
</reference>
<dbReference type="InterPro" id="IPR025659">
    <property type="entry name" value="Tubby-like_C"/>
</dbReference>
<keyword evidence="2" id="KW-0106">Calcium</keyword>
<evidence type="ECO:0000256" key="2">
    <source>
        <dbReference type="RuleBase" id="RU363116"/>
    </source>
</evidence>
<dbReference type="OrthoDB" id="191150at2759"/>
<comment type="similarity">
    <text evidence="1 2">Belongs to the phospholipid scramblase family.</text>
</comment>
<comment type="function">
    <text evidence="2">May mediate accelerated ATP-independent bidirectional transbilayer migration of phospholipids upon binding calcium ions that results in a loss of phospholipid asymmetry in the plasma membrane.</text>
</comment>
<evidence type="ECO:0000313" key="4">
    <source>
        <dbReference type="Proteomes" id="UP000694844"/>
    </source>
</evidence>
<comment type="cofactor">
    <cofactor evidence="2">
        <name>Ca(2+)</name>
        <dbReference type="ChEBI" id="CHEBI:29108"/>
    </cofactor>
</comment>
<keyword evidence="4" id="KW-1185">Reference proteome</keyword>
<gene>
    <name evidence="5" type="primary">LOC111137889</name>
</gene>
<dbReference type="GeneID" id="111137889"/>
<dbReference type="Proteomes" id="UP000694844">
    <property type="component" value="Chromosome 5"/>
</dbReference>
<evidence type="ECO:0000256" key="3">
    <source>
        <dbReference type="SAM" id="MobiDB-lite"/>
    </source>
</evidence>
<protein>
    <recommendedName>
        <fullName evidence="2">Phospholipid scramblase</fullName>
    </recommendedName>
</protein>
<dbReference type="RefSeq" id="XP_022345293.1">
    <property type="nucleotide sequence ID" value="XM_022489585.1"/>
</dbReference>
<name>A0A8B8F0J4_CRAVI</name>
<dbReference type="PANTHER" id="PTHR23248:SF40">
    <property type="entry name" value="PHOSPHOLIPID SCRAMBLASE"/>
    <property type="match status" value="1"/>
</dbReference>
<dbReference type="GO" id="GO:0005886">
    <property type="term" value="C:plasma membrane"/>
    <property type="evidence" value="ECO:0007669"/>
    <property type="project" value="TreeGrafter"/>
</dbReference>
<organism evidence="4 5">
    <name type="scientific">Crassostrea virginica</name>
    <name type="common">Eastern oyster</name>
    <dbReference type="NCBI Taxonomy" id="6565"/>
    <lineage>
        <taxon>Eukaryota</taxon>
        <taxon>Metazoa</taxon>
        <taxon>Spiralia</taxon>
        <taxon>Lophotrochozoa</taxon>
        <taxon>Mollusca</taxon>
        <taxon>Bivalvia</taxon>
        <taxon>Autobranchia</taxon>
        <taxon>Pteriomorphia</taxon>
        <taxon>Ostreida</taxon>
        <taxon>Ostreoidea</taxon>
        <taxon>Ostreidae</taxon>
        <taxon>Crassostrea</taxon>
    </lineage>
</organism>
<dbReference type="InterPro" id="IPR005552">
    <property type="entry name" value="Scramblase"/>
</dbReference>
<evidence type="ECO:0000256" key="1">
    <source>
        <dbReference type="ARBA" id="ARBA00005350"/>
    </source>
</evidence>
<dbReference type="GO" id="GO:0017128">
    <property type="term" value="F:phospholipid scramblase activity"/>
    <property type="evidence" value="ECO:0007669"/>
    <property type="project" value="InterPro"/>
</dbReference>
<dbReference type="PANTHER" id="PTHR23248">
    <property type="entry name" value="PHOSPHOLIPID SCRAMBLASE-RELATED"/>
    <property type="match status" value="1"/>
</dbReference>
<keyword evidence="2" id="KW-0449">Lipoprotein</keyword>
<dbReference type="KEGG" id="cvn:111137889"/>
<accession>A0A8B8F0J4</accession>
<dbReference type="SUPFAM" id="SSF54518">
    <property type="entry name" value="Tubby C-terminal domain-like"/>
    <property type="match status" value="1"/>
</dbReference>
<dbReference type="AlphaFoldDB" id="A0A8B8F0J4"/>
<keyword evidence="2" id="KW-0564">Palmitate</keyword>
<feature type="region of interest" description="Disordered" evidence="3">
    <location>
        <begin position="19"/>
        <end position="47"/>
    </location>
</feature>
<evidence type="ECO:0000313" key="5">
    <source>
        <dbReference type="RefSeq" id="XP_022345293.1"/>
    </source>
</evidence>
<dbReference type="Pfam" id="PF03803">
    <property type="entry name" value="Scramblase"/>
    <property type="match status" value="1"/>
</dbReference>
<proteinExistence type="inferred from homology"/>